<comment type="caution">
    <text evidence="1">The sequence shown here is derived from an EMBL/GenBank/DDBJ whole genome shotgun (WGS) entry which is preliminary data.</text>
</comment>
<accession>A0A930DJQ9</accession>
<organism evidence="1 2">
    <name type="scientific">Oribacterium sinus</name>
    <dbReference type="NCBI Taxonomy" id="237576"/>
    <lineage>
        <taxon>Bacteria</taxon>
        <taxon>Bacillati</taxon>
        <taxon>Bacillota</taxon>
        <taxon>Clostridia</taxon>
        <taxon>Lachnospirales</taxon>
        <taxon>Lachnospiraceae</taxon>
        <taxon>Oribacterium</taxon>
    </lineage>
</organism>
<dbReference type="AlphaFoldDB" id="A0A930DJQ9"/>
<dbReference type="RefSeq" id="WP_304070553.1">
    <property type="nucleotide sequence ID" value="NZ_JABZRA010000029.1"/>
</dbReference>
<reference evidence="1" key="1">
    <citation type="submission" date="2020-04" db="EMBL/GenBank/DDBJ databases">
        <title>Deep metagenomics examines the oral microbiome during advanced dental caries in children, revealing novel taxa and co-occurrences with host molecules.</title>
        <authorList>
            <person name="Baker J.L."/>
            <person name="Morton J.T."/>
            <person name="Dinis M."/>
            <person name="Alvarez R."/>
            <person name="Tran N.C."/>
            <person name="Knight R."/>
            <person name="Edlund A."/>
        </authorList>
    </citation>
    <scope>NUCLEOTIDE SEQUENCE</scope>
    <source>
        <strain evidence="1">JCVI_38_bin.19</strain>
    </source>
</reference>
<evidence type="ECO:0000313" key="1">
    <source>
        <dbReference type="EMBL" id="MBF1272419.1"/>
    </source>
</evidence>
<dbReference type="Proteomes" id="UP000775770">
    <property type="component" value="Unassembled WGS sequence"/>
</dbReference>
<gene>
    <name evidence="1" type="ORF">HXM90_03200</name>
</gene>
<sequence length="210" mass="25024">MLKCERTSVMNIENAIRGARNPMNSWDRADSYYDEEGNYQLGPNDMNLARRLRLAGSDHRKFIRQIFVSVDITAPLYWWKEYDTYKVATVANSTSTMHKIHSKEFSIEDFSHDHLTEEGLGSLKRTVEDLERIRLRFLEKKNKEDWYTIIQLLPSSYQQMRTCTMNYESLINMYFSRKSHKLEEWHTFCDWIQTLPYAKELILAEKESEA</sequence>
<proteinExistence type="predicted"/>
<name>A0A930DJQ9_9FIRM</name>
<evidence type="ECO:0000313" key="2">
    <source>
        <dbReference type="Proteomes" id="UP000775770"/>
    </source>
</evidence>
<dbReference type="EMBL" id="JABZRA010000029">
    <property type="protein sequence ID" value="MBF1272419.1"/>
    <property type="molecule type" value="Genomic_DNA"/>
</dbReference>
<protein>
    <submittedName>
        <fullName evidence="1">Uncharacterized protein</fullName>
    </submittedName>
</protein>